<dbReference type="Proteomes" id="UP001607302">
    <property type="component" value="Unassembled WGS sequence"/>
</dbReference>
<dbReference type="AlphaFoldDB" id="A0ABD2AUS1"/>
<keyword evidence="1" id="KW-1133">Transmembrane helix</keyword>
<comment type="caution">
    <text evidence="2">The sequence shown here is derived from an EMBL/GenBank/DDBJ whole genome shotgun (WGS) entry which is preliminary data.</text>
</comment>
<keyword evidence="3" id="KW-1185">Reference proteome</keyword>
<name>A0ABD2AUS1_VESSQ</name>
<feature type="transmembrane region" description="Helical" evidence="1">
    <location>
        <begin position="71"/>
        <end position="90"/>
    </location>
</feature>
<gene>
    <name evidence="2" type="ORF">V1478_008861</name>
</gene>
<protein>
    <submittedName>
        <fullName evidence="2">Uncharacterized protein</fullName>
    </submittedName>
</protein>
<organism evidence="2 3">
    <name type="scientific">Vespula squamosa</name>
    <name type="common">Southern yellow jacket</name>
    <name type="synonym">Wasp</name>
    <dbReference type="NCBI Taxonomy" id="30214"/>
    <lineage>
        <taxon>Eukaryota</taxon>
        <taxon>Metazoa</taxon>
        <taxon>Ecdysozoa</taxon>
        <taxon>Arthropoda</taxon>
        <taxon>Hexapoda</taxon>
        <taxon>Insecta</taxon>
        <taxon>Pterygota</taxon>
        <taxon>Neoptera</taxon>
        <taxon>Endopterygota</taxon>
        <taxon>Hymenoptera</taxon>
        <taxon>Apocrita</taxon>
        <taxon>Aculeata</taxon>
        <taxon>Vespoidea</taxon>
        <taxon>Vespidae</taxon>
        <taxon>Vespinae</taxon>
        <taxon>Vespula</taxon>
    </lineage>
</organism>
<keyword evidence="1" id="KW-0812">Transmembrane</keyword>
<accession>A0ABD2AUS1</accession>
<proteinExistence type="predicted"/>
<evidence type="ECO:0000313" key="3">
    <source>
        <dbReference type="Proteomes" id="UP001607302"/>
    </source>
</evidence>
<keyword evidence="1" id="KW-0472">Membrane</keyword>
<sequence>MQVLPGEWLHISVVQTICKRSEDDQRTTLLSHLYAVFVRTSSLPDVFRPVPVSSISIIIYHIDRYDIIHQFVWTTRLIAVIIYFLLVFVYKLINDSSNHRVNDSSSHRVNDSTIIQPTSRHHSTYVEGDECFGAIAELLKCGKTHMWSYVVTAYHHPSLLELLLIRHAMRLVESQST</sequence>
<dbReference type="EMBL" id="JAUDFV010000139">
    <property type="protein sequence ID" value="KAL2724348.1"/>
    <property type="molecule type" value="Genomic_DNA"/>
</dbReference>
<reference evidence="2 3" key="1">
    <citation type="journal article" date="2024" name="Ann. Entomol. Soc. Am.">
        <title>Genomic analyses of the southern and eastern yellowjacket wasps (Hymenoptera: Vespidae) reveal evolutionary signatures of social life.</title>
        <authorList>
            <person name="Catto M.A."/>
            <person name="Caine P.B."/>
            <person name="Orr S.E."/>
            <person name="Hunt B.G."/>
            <person name="Goodisman M.A.D."/>
        </authorList>
    </citation>
    <scope>NUCLEOTIDE SEQUENCE [LARGE SCALE GENOMIC DNA]</scope>
    <source>
        <strain evidence="2">233</strain>
        <tissue evidence="2">Head and thorax</tissue>
    </source>
</reference>
<evidence type="ECO:0000256" key="1">
    <source>
        <dbReference type="SAM" id="Phobius"/>
    </source>
</evidence>
<evidence type="ECO:0000313" key="2">
    <source>
        <dbReference type="EMBL" id="KAL2724348.1"/>
    </source>
</evidence>